<evidence type="ECO:0000256" key="2">
    <source>
        <dbReference type="ARBA" id="ARBA00022656"/>
    </source>
</evidence>
<dbReference type="Gene3D" id="1.20.190.10">
    <property type="entry name" value="Pesticidal crystal protein, N-terminal domain"/>
    <property type="match status" value="1"/>
</dbReference>
<evidence type="ECO:0000259" key="6">
    <source>
        <dbReference type="Pfam" id="PF00555"/>
    </source>
</evidence>
<dbReference type="InterPro" id="IPR001178">
    <property type="entry name" value="Pest_cryst_dom_II"/>
</dbReference>
<feature type="domain" description="Pesticidal crystal protein" evidence="7">
    <location>
        <begin position="525"/>
        <end position="679"/>
    </location>
</feature>
<dbReference type="Pfam" id="PF00555">
    <property type="entry name" value="Endotoxin_M"/>
    <property type="match status" value="1"/>
</dbReference>
<dbReference type="GO" id="GO:0090729">
    <property type="term" value="F:toxin activity"/>
    <property type="evidence" value="ECO:0007669"/>
    <property type="project" value="UniProtKB-KW"/>
</dbReference>
<dbReference type="SUPFAM" id="SSF51096">
    <property type="entry name" value="delta-Endotoxin (insectocide), middle domain"/>
    <property type="match status" value="1"/>
</dbReference>
<keyword evidence="2" id="KW-0800">Toxin</keyword>
<dbReference type="GO" id="GO:0030435">
    <property type="term" value="P:sporulation resulting in formation of a cellular spore"/>
    <property type="evidence" value="ECO:0007669"/>
    <property type="project" value="UniProtKB-KW"/>
</dbReference>
<evidence type="ECO:0000256" key="3">
    <source>
        <dbReference type="ARBA" id="ARBA00022969"/>
    </source>
</evidence>
<evidence type="ECO:0000256" key="4">
    <source>
        <dbReference type="ARBA" id="ARBA00023026"/>
    </source>
</evidence>
<dbReference type="Pfam" id="PF03944">
    <property type="entry name" value="Endotoxin_C"/>
    <property type="match status" value="1"/>
</dbReference>
<gene>
    <name evidence="9" type="primary">cry30Ca</name>
</gene>
<sequence>MNLYGNKNDSEILNASSNNSNMSTTYPKYPLAHSRQDSMQNMNYKEWINQCETINTFCTPINIDINSVAATIGAVGAILALIPGPGEAIGFVLSTFTSLIPYLWPSDTKKIWGDFTKQGLQLFRPELGNDAIEILGNDVQSEYNSLKTFMQNFEKSFAAWKIKRDRATAVAVTNDFSSVRDQIIRLKDRFLINPENKPAFLILYAQTANFDLILYQRGALYADEWENDINRSISPLLGSKDYYISLAAKIKEYTNYCAETYRNSLDILKNKPNISWDTYNKYRREVTLGALDLAALFPNYDICIYPIQTKTELTRRVYMPSFGLQQSNYFQSLEGLENALTHPPSLFTWLNELNLYTIRENFNPALLVSSLSGLQAISRYTQNPNRISNPDQGVRTGTPTQIGLNNLFVYKLSLSQYHHPNECYSIAGISDMTFYKSDYNGNAPTTQTYQAGRNSNNFINTFMNGPQEASSSNNISIKQTNHILSDIKMIYSRTGGTYPSSDFGYSFAWTHTSVNPDNLIVPNRITQIPAVKADYLTSPAKVIAGPGHTGGDLVALLNAATQAGRMQIQCKTGSFTGASRRYGIRIRYAANNALTVSLSYTVQGGNTMGTTFITERTFLRPNNTIPTDLKYEEFKYKEYNQIITMTAPQNTIVTIAIQQLNAFPNDQLIIDRIEFYPMDQGVVPCTVN</sequence>
<keyword evidence="4" id="KW-0843">Virulence</keyword>
<evidence type="ECO:0000256" key="1">
    <source>
        <dbReference type="ARBA" id="ARBA00007819"/>
    </source>
</evidence>
<keyword evidence="3" id="KW-0749">Sporulation</keyword>
<dbReference type="InterPro" id="IPR036399">
    <property type="entry name" value="Pest_cryst_cen_dom_sf"/>
</dbReference>
<reference evidence="9" key="1">
    <citation type="journal article" date="2013" name="Appl. Environ. Microbiol.">
        <title>Identification and Characterization of Three Previously Undescribed Crystal Proteins from Bacillus thuringiensis subsp. jegathesan.</title>
        <authorList>
            <person name="Sun Y."/>
            <person name="Zhao Q."/>
            <person name="Xia L."/>
            <person name="Ding X."/>
            <person name="Hu Q."/>
            <person name="Federici B.A."/>
            <person name="Park H.W."/>
        </authorList>
    </citation>
    <scope>NUCLEOTIDE SEQUENCE</scope>
    <source>
        <strain evidence="9">367</strain>
    </source>
</reference>
<name>C7FFS3_BACTJ</name>
<dbReference type="SUPFAM" id="SSF56849">
    <property type="entry name" value="delta-Endotoxin (insectocide), N-terminal domain"/>
    <property type="match status" value="1"/>
</dbReference>
<accession>C7FFS3</accession>
<dbReference type="SMR" id="C7FFS3"/>
<evidence type="ECO:0000313" key="9">
    <source>
        <dbReference type="EMBL" id="ACU24781.1"/>
    </source>
</evidence>
<dbReference type="InterPro" id="IPR005638">
    <property type="entry name" value="Pest_crys_dom-III"/>
</dbReference>
<dbReference type="InterPro" id="IPR005639">
    <property type="entry name" value="Pest_crys_dom_I"/>
</dbReference>
<dbReference type="AlphaFoldDB" id="C7FFS3"/>
<feature type="domain" description="Pesticidal crystal protein" evidence="8">
    <location>
        <begin position="77"/>
        <end position="301"/>
    </location>
</feature>
<dbReference type="InterPro" id="IPR008979">
    <property type="entry name" value="Galactose-bd-like_sf"/>
</dbReference>
<comment type="similarity">
    <text evidence="1">Belongs to the delta endotoxin family.</text>
</comment>
<dbReference type="EMBL" id="GQ368655">
    <property type="protein sequence ID" value="ACU24781.1"/>
    <property type="molecule type" value="Genomic_DNA"/>
</dbReference>
<dbReference type="Pfam" id="PF03945">
    <property type="entry name" value="Endotoxin_N"/>
    <property type="match status" value="1"/>
</dbReference>
<dbReference type="GO" id="GO:0001907">
    <property type="term" value="P:symbiont-mediated killing of host cell"/>
    <property type="evidence" value="ECO:0007669"/>
    <property type="project" value="InterPro"/>
</dbReference>
<organism evidence="9">
    <name type="scientific">Bacillus thuringiensis subsp. jegathesan</name>
    <dbReference type="NCBI Taxonomy" id="56955"/>
    <lineage>
        <taxon>Bacteria</taxon>
        <taxon>Bacillati</taxon>
        <taxon>Bacillota</taxon>
        <taxon>Bacilli</taxon>
        <taxon>Bacillales</taxon>
        <taxon>Bacillaceae</taxon>
        <taxon>Bacillus</taxon>
        <taxon>Bacillus cereus group</taxon>
    </lineage>
</organism>
<evidence type="ECO:0000256" key="5">
    <source>
        <dbReference type="ARBA" id="ARBA00029653"/>
    </source>
</evidence>
<dbReference type="SUPFAM" id="SSF49785">
    <property type="entry name" value="Galactose-binding domain-like"/>
    <property type="match status" value="1"/>
</dbReference>
<dbReference type="Gene3D" id="2.60.120.260">
    <property type="entry name" value="Galactose-binding domain-like"/>
    <property type="match status" value="1"/>
</dbReference>
<dbReference type="CDD" id="cd04085">
    <property type="entry name" value="delta_endotoxin_C"/>
    <property type="match status" value="1"/>
</dbReference>
<proteinExistence type="inferred from homology"/>
<feature type="domain" description="Pesticidal crystal protein" evidence="6">
    <location>
        <begin position="309"/>
        <end position="514"/>
    </location>
</feature>
<protein>
    <recommendedName>
        <fullName evidence="5">Crystaline entomocidal protoxin</fullName>
    </recommendedName>
</protein>
<evidence type="ECO:0000259" key="7">
    <source>
        <dbReference type="Pfam" id="PF03944"/>
    </source>
</evidence>
<dbReference type="Gene3D" id="2.100.10.10">
    <property type="entry name" value="Pesticidal crystal protein, central domain"/>
    <property type="match status" value="1"/>
</dbReference>
<evidence type="ECO:0000259" key="8">
    <source>
        <dbReference type="Pfam" id="PF03945"/>
    </source>
</evidence>
<dbReference type="GO" id="GO:0005102">
    <property type="term" value="F:signaling receptor binding"/>
    <property type="evidence" value="ECO:0007669"/>
    <property type="project" value="InterPro"/>
</dbReference>
<dbReference type="InterPro" id="IPR036716">
    <property type="entry name" value="Pest_crys_N_sf"/>
</dbReference>